<gene>
    <name evidence="1" type="ORF">ABHD89_000155</name>
</gene>
<dbReference type="RefSeq" id="WP_230820894.1">
    <property type="nucleotide sequence ID" value="NZ_JAJNCU010000001.1"/>
</dbReference>
<dbReference type="EMBL" id="JBDZDV010000001">
    <property type="protein sequence ID" value="MET3109767.1"/>
    <property type="molecule type" value="Genomic_DNA"/>
</dbReference>
<dbReference type="Proteomes" id="UP001549019">
    <property type="component" value="Unassembled WGS sequence"/>
</dbReference>
<proteinExistence type="predicted"/>
<protein>
    <submittedName>
        <fullName evidence="1">Ribonuclease HIII</fullName>
    </submittedName>
</protein>
<evidence type="ECO:0000313" key="2">
    <source>
        <dbReference type="Proteomes" id="UP001549019"/>
    </source>
</evidence>
<sequence>MELSIEKLYALVEGLNSLVEKELPISAAFSIQKNISIVTAELETSDKLRDKIIQKFASEIREDGSADIPHENLEEFRKEYDELMQHKVEIELTSIKHSQLGETITPLALGQLMPILVEDVEEDKHV</sequence>
<comment type="caution">
    <text evidence="1">The sequence shown here is derived from an EMBL/GenBank/DDBJ whole genome shotgun (WGS) entry which is preliminary data.</text>
</comment>
<organism evidence="1 2">
    <name type="scientific">Salinicoccus halitifaciens</name>
    <dbReference type="NCBI Taxonomy" id="1073415"/>
    <lineage>
        <taxon>Bacteria</taxon>
        <taxon>Bacillati</taxon>
        <taxon>Bacillota</taxon>
        <taxon>Bacilli</taxon>
        <taxon>Bacillales</taxon>
        <taxon>Staphylococcaceae</taxon>
        <taxon>Salinicoccus</taxon>
    </lineage>
</organism>
<evidence type="ECO:0000313" key="1">
    <source>
        <dbReference type="EMBL" id="MET3109767.1"/>
    </source>
</evidence>
<keyword evidence="2" id="KW-1185">Reference proteome</keyword>
<name>A0ABV2E5U0_9STAP</name>
<accession>A0ABV2E5U0</accession>
<reference evidence="1 2" key="1">
    <citation type="submission" date="2024-05" db="EMBL/GenBank/DDBJ databases">
        <title>Genomic Encyclopedia of Type Strains, Phase IV (KMG-IV): sequencing the most valuable type-strain genomes for metagenomic binning, comparative biology and taxonomic classification.</title>
        <authorList>
            <person name="Goeker M."/>
        </authorList>
    </citation>
    <scope>NUCLEOTIDE SEQUENCE [LARGE SCALE GENOMIC DNA]</scope>
    <source>
        <strain evidence="1 2">DSM 25286</strain>
    </source>
</reference>